<gene>
    <name evidence="1" type="ORF">ACAOBT_LOCUS9829</name>
</gene>
<dbReference type="AlphaFoldDB" id="A0A9P0KBR7"/>
<organism evidence="1 2">
    <name type="scientific">Acanthoscelides obtectus</name>
    <name type="common">Bean weevil</name>
    <name type="synonym">Bruchus obtectus</name>
    <dbReference type="NCBI Taxonomy" id="200917"/>
    <lineage>
        <taxon>Eukaryota</taxon>
        <taxon>Metazoa</taxon>
        <taxon>Ecdysozoa</taxon>
        <taxon>Arthropoda</taxon>
        <taxon>Hexapoda</taxon>
        <taxon>Insecta</taxon>
        <taxon>Pterygota</taxon>
        <taxon>Neoptera</taxon>
        <taxon>Endopterygota</taxon>
        <taxon>Coleoptera</taxon>
        <taxon>Polyphaga</taxon>
        <taxon>Cucujiformia</taxon>
        <taxon>Chrysomeloidea</taxon>
        <taxon>Chrysomelidae</taxon>
        <taxon>Bruchinae</taxon>
        <taxon>Bruchini</taxon>
        <taxon>Acanthoscelides</taxon>
    </lineage>
</organism>
<evidence type="ECO:0000313" key="1">
    <source>
        <dbReference type="EMBL" id="CAH1972124.1"/>
    </source>
</evidence>
<sequence>MAERTMEDPTCVIKKVGTTIITKEAKEQLRSWPVKWSSDVDMGDILEFLEAEEEPDSACAAEGVENVAAGRKAV</sequence>
<reference evidence="1" key="1">
    <citation type="submission" date="2022-03" db="EMBL/GenBank/DDBJ databases">
        <authorList>
            <person name="Sayadi A."/>
        </authorList>
    </citation>
    <scope>NUCLEOTIDE SEQUENCE</scope>
</reference>
<dbReference type="OrthoDB" id="6731415at2759"/>
<accession>A0A9P0KBR7</accession>
<dbReference type="Proteomes" id="UP001152888">
    <property type="component" value="Unassembled WGS sequence"/>
</dbReference>
<keyword evidence="2" id="KW-1185">Reference proteome</keyword>
<dbReference type="EMBL" id="CAKOFQ010006795">
    <property type="protein sequence ID" value="CAH1972124.1"/>
    <property type="molecule type" value="Genomic_DNA"/>
</dbReference>
<name>A0A9P0KBR7_ACAOB</name>
<comment type="caution">
    <text evidence="1">The sequence shown here is derived from an EMBL/GenBank/DDBJ whole genome shotgun (WGS) entry which is preliminary data.</text>
</comment>
<protein>
    <submittedName>
        <fullName evidence="1">Uncharacterized protein</fullName>
    </submittedName>
</protein>
<evidence type="ECO:0000313" key="2">
    <source>
        <dbReference type="Proteomes" id="UP001152888"/>
    </source>
</evidence>
<proteinExistence type="predicted"/>